<keyword evidence="4" id="KW-1185">Reference proteome</keyword>
<keyword evidence="1" id="KW-1133">Transmembrane helix</keyword>
<dbReference type="OrthoDB" id="5171428at2"/>
<name>A0A285K3P3_9ACTN</name>
<keyword evidence="1" id="KW-0472">Membrane</keyword>
<sequence>MTATTAPAGSRNRYIDTLRAVAIVRVIVYHAFGWAWLSFVLPAMGVMFAIAGSLMAASLAKAGARKAVWSRIRRLLPALWVFGAIAVPVMLWHGWRATDPDHPLHKLQLLFWVFPLEDPPGSSWGEPFWEVLWYLRAYLLFVLVSPLLWFLYKRLSWVMVLAPLAGLGVLVYTGFRLPDQIDGVMWDFVTYAACWIAGFAHRDGRLARLPLSVLLPAIAALGGYGGYYLFSNSAEYGLDLNSVPIARTFWSLAFVLIVLRLKPSMAFLDKVPALAEGIRVVNARAITIYLWHYPLITVAAMLLAHYNVQWATPSYIGWMLVVESALVVAAVLVFGWVEDVSARRKASLWPPAPRALVPAVAVATPAPSAPIMINGTPLGTPIARGVARVGQNPPSIME</sequence>
<feature type="transmembrane region" description="Helical" evidence="1">
    <location>
        <begin position="158"/>
        <end position="177"/>
    </location>
</feature>
<dbReference type="RefSeq" id="WP_097327413.1">
    <property type="nucleotide sequence ID" value="NZ_OBDY01000029.1"/>
</dbReference>
<reference evidence="3 4" key="1">
    <citation type="submission" date="2017-09" db="EMBL/GenBank/DDBJ databases">
        <authorList>
            <person name="Ehlers B."/>
            <person name="Leendertz F.H."/>
        </authorList>
    </citation>
    <scope>NUCLEOTIDE SEQUENCE [LARGE SCALE GENOMIC DNA]</scope>
    <source>
        <strain evidence="3 4">CGMCC 4.6857</strain>
    </source>
</reference>
<dbReference type="GO" id="GO:0016787">
    <property type="term" value="F:hydrolase activity"/>
    <property type="evidence" value="ECO:0007669"/>
    <property type="project" value="UniProtKB-KW"/>
</dbReference>
<organism evidence="3 4">
    <name type="scientific">Paractinoplanes atraurantiacus</name>
    <dbReference type="NCBI Taxonomy" id="1036182"/>
    <lineage>
        <taxon>Bacteria</taxon>
        <taxon>Bacillati</taxon>
        <taxon>Actinomycetota</taxon>
        <taxon>Actinomycetes</taxon>
        <taxon>Micromonosporales</taxon>
        <taxon>Micromonosporaceae</taxon>
        <taxon>Paractinoplanes</taxon>
    </lineage>
</organism>
<feature type="transmembrane region" description="Helical" evidence="1">
    <location>
        <begin position="75"/>
        <end position="95"/>
    </location>
</feature>
<evidence type="ECO:0000313" key="3">
    <source>
        <dbReference type="EMBL" id="SNY65951.1"/>
    </source>
</evidence>
<feature type="transmembrane region" description="Helical" evidence="1">
    <location>
        <begin position="131"/>
        <end position="151"/>
    </location>
</feature>
<dbReference type="InterPro" id="IPR002656">
    <property type="entry name" value="Acyl_transf_3_dom"/>
</dbReference>
<feature type="transmembrane region" description="Helical" evidence="1">
    <location>
        <begin position="213"/>
        <end position="230"/>
    </location>
</feature>
<feature type="transmembrane region" description="Helical" evidence="1">
    <location>
        <begin position="281"/>
        <end position="303"/>
    </location>
</feature>
<keyword evidence="3" id="KW-0808">Transferase</keyword>
<evidence type="ECO:0000256" key="1">
    <source>
        <dbReference type="SAM" id="Phobius"/>
    </source>
</evidence>
<feature type="transmembrane region" description="Helical" evidence="1">
    <location>
        <begin position="183"/>
        <end position="201"/>
    </location>
</feature>
<gene>
    <name evidence="3" type="ORF">SAMN05421748_12921</name>
</gene>
<proteinExistence type="predicted"/>
<feature type="transmembrane region" description="Helical" evidence="1">
    <location>
        <begin position="242"/>
        <end position="261"/>
    </location>
</feature>
<evidence type="ECO:0000313" key="4">
    <source>
        <dbReference type="Proteomes" id="UP000219612"/>
    </source>
</evidence>
<feature type="transmembrane region" description="Helical" evidence="1">
    <location>
        <begin position="43"/>
        <end position="63"/>
    </location>
</feature>
<feature type="transmembrane region" description="Helical" evidence="1">
    <location>
        <begin position="315"/>
        <end position="337"/>
    </location>
</feature>
<dbReference type="AlphaFoldDB" id="A0A285K3P3"/>
<feature type="domain" description="Acyltransferase 3" evidence="2">
    <location>
        <begin position="12"/>
        <end position="336"/>
    </location>
</feature>
<feature type="transmembrane region" description="Helical" evidence="1">
    <location>
        <begin position="20"/>
        <end position="37"/>
    </location>
</feature>
<dbReference type="GO" id="GO:0016747">
    <property type="term" value="F:acyltransferase activity, transferring groups other than amino-acyl groups"/>
    <property type="evidence" value="ECO:0007669"/>
    <property type="project" value="InterPro"/>
</dbReference>
<accession>A0A285K3P3</accession>
<keyword evidence="3" id="KW-0378">Hydrolase</keyword>
<keyword evidence="3" id="KW-0012">Acyltransferase</keyword>
<dbReference type="EMBL" id="OBDY01000029">
    <property type="protein sequence ID" value="SNY65951.1"/>
    <property type="molecule type" value="Genomic_DNA"/>
</dbReference>
<dbReference type="Pfam" id="PF01757">
    <property type="entry name" value="Acyl_transf_3"/>
    <property type="match status" value="1"/>
</dbReference>
<evidence type="ECO:0000259" key="2">
    <source>
        <dbReference type="Pfam" id="PF01757"/>
    </source>
</evidence>
<keyword evidence="1" id="KW-0812">Transmembrane</keyword>
<dbReference type="Proteomes" id="UP000219612">
    <property type="component" value="Unassembled WGS sequence"/>
</dbReference>
<protein>
    <submittedName>
        <fullName evidence="3">Peptidoglycan/LPS O-acetylase OafA/YrhL, contains acyltransferase and SGNH-hydrolase domains</fullName>
    </submittedName>
</protein>